<sequence length="126" mass="14318">MSRSNPPGETTVKDLDIPFPTFGFVTFILIRPLNRNDSRYGNLHSDVVHKLVDVITTSQPWLDDAKSSSSFRPTLYGILWHGVAFDDEVRSLTEGPATGRHVGKVTSHHDQRKWRLTTKSILYLKK</sequence>
<accession>A0A226EBP9</accession>
<evidence type="ECO:0000313" key="2">
    <source>
        <dbReference type="Proteomes" id="UP000198287"/>
    </source>
</evidence>
<protein>
    <submittedName>
        <fullName evidence="1">Uncharacterized protein</fullName>
    </submittedName>
</protein>
<keyword evidence="2" id="KW-1185">Reference proteome</keyword>
<gene>
    <name evidence="1" type="ORF">Fcan01_11620</name>
</gene>
<comment type="caution">
    <text evidence="1">The sequence shown here is derived from an EMBL/GenBank/DDBJ whole genome shotgun (WGS) entry which is preliminary data.</text>
</comment>
<dbReference type="OrthoDB" id="434160at2759"/>
<dbReference type="EMBL" id="LNIX01000005">
    <property type="protein sequence ID" value="OXA54447.1"/>
    <property type="molecule type" value="Genomic_DNA"/>
</dbReference>
<proteinExistence type="predicted"/>
<organism evidence="1 2">
    <name type="scientific">Folsomia candida</name>
    <name type="common">Springtail</name>
    <dbReference type="NCBI Taxonomy" id="158441"/>
    <lineage>
        <taxon>Eukaryota</taxon>
        <taxon>Metazoa</taxon>
        <taxon>Ecdysozoa</taxon>
        <taxon>Arthropoda</taxon>
        <taxon>Hexapoda</taxon>
        <taxon>Collembola</taxon>
        <taxon>Entomobryomorpha</taxon>
        <taxon>Isotomoidea</taxon>
        <taxon>Isotomidae</taxon>
        <taxon>Proisotominae</taxon>
        <taxon>Folsomia</taxon>
    </lineage>
</organism>
<name>A0A226EBP9_FOLCA</name>
<dbReference type="AlphaFoldDB" id="A0A226EBP9"/>
<evidence type="ECO:0000313" key="1">
    <source>
        <dbReference type="EMBL" id="OXA54447.1"/>
    </source>
</evidence>
<dbReference type="Proteomes" id="UP000198287">
    <property type="component" value="Unassembled WGS sequence"/>
</dbReference>
<reference evidence="1 2" key="1">
    <citation type="submission" date="2015-12" db="EMBL/GenBank/DDBJ databases">
        <title>The genome of Folsomia candida.</title>
        <authorList>
            <person name="Faddeeva A."/>
            <person name="Derks M.F."/>
            <person name="Anvar Y."/>
            <person name="Smit S."/>
            <person name="Van Straalen N."/>
            <person name="Roelofs D."/>
        </authorList>
    </citation>
    <scope>NUCLEOTIDE SEQUENCE [LARGE SCALE GENOMIC DNA]</scope>
    <source>
        <strain evidence="1 2">VU population</strain>
        <tissue evidence="1">Whole body</tissue>
    </source>
</reference>